<sequence>MHISLSLLQPLSDCNILHFGSADANELFISNLFGIFDSGKLNFAEGFGINTNLFETNVINLAAVVAVVISFVGKNLTALLEDRKKTILGNLQEASQRAAEAQERLNEAKAQLEFAKKKAQQIRKEGVLRASQEVNNCVSQHEERLSKLEEFKQETVQFYQQKAFKQAYIYVISRIMSRVKERLNKGLDSTYHVVVNNFYVSRFTEYNP</sequence>
<dbReference type="InterPro" id="IPR002146">
    <property type="entry name" value="ATP_synth_b/b'su_bac/chlpt"/>
</dbReference>
<keyword evidence="4 11" id="KW-0812">Transmembrane</keyword>
<evidence type="ECO:0000256" key="1">
    <source>
        <dbReference type="ARBA" id="ARBA00004167"/>
    </source>
</evidence>
<organism evidence="14">
    <name type="scientific">Lacunastrum gracillimum</name>
    <dbReference type="NCBI Taxonomy" id="427913"/>
    <lineage>
        <taxon>Eukaryota</taxon>
        <taxon>Viridiplantae</taxon>
        <taxon>Chlorophyta</taxon>
        <taxon>core chlorophytes</taxon>
        <taxon>Chlorophyceae</taxon>
        <taxon>CS clade</taxon>
        <taxon>Sphaeropleales</taxon>
        <taxon>Hydrodictyaceae</taxon>
        <taxon>Lacunastrum</taxon>
    </lineage>
</organism>
<evidence type="ECO:0000256" key="10">
    <source>
        <dbReference type="ARBA" id="ARBA00025198"/>
    </source>
</evidence>
<dbReference type="GO" id="GO:0009535">
    <property type="term" value="C:chloroplast thylakoid membrane"/>
    <property type="evidence" value="ECO:0007669"/>
    <property type="project" value="UniProtKB-SubCell"/>
</dbReference>
<dbReference type="CDD" id="cd06503">
    <property type="entry name" value="ATP-synt_Fo_b"/>
    <property type="match status" value="1"/>
</dbReference>
<evidence type="ECO:0000256" key="4">
    <source>
        <dbReference type="ARBA" id="ARBA00022692"/>
    </source>
</evidence>
<reference evidence="14" key="1">
    <citation type="journal article" date="2018" name="Am. J. Bot.">
        <title>Organellar phylogenomics inform systematics in the green algal family Hydrodictyaceae (Chlorophyceae) and provide clues to the complex evolutionary history of plastid genomes in the green algal tree of life.</title>
        <authorList>
            <person name="McManus H.A."/>
            <person name="Fucikova K."/>
            <person name="Lewis P.O."/>
            <person name="Lewis L.A."/>
            <person name="Karol K.G."/>
        </authorList>
    </citation>
    <scope>NUCLEOTIDE SEQUENCE</scope>
</reference>
<dbReference type="HAMAP" id="MF_01398">
    <property type="entry name" value="ATP_synth_b_bprime"/>
    <property type="match status" value="1"/>
</dbReference>
<evidence type="ECO:0000256" key="11">
    <source>
        <dbReference type="HAMAP-Rule" id="MF_01398"/>
    </source>
</evidence>
<evidence type="ECO:0000256" key="8">
    <source>
        <dbReference type="ARBA" id="ARBA00023136"/>
    </source>
</evidence>
<name>A0A2U8GH70_9CHLO</name>
<dbReference type="GeneID" id="36951401"/>
<feature type="coiled-coil region" evidence="13">
    <location>
        <begin position="84"/>
        <end position="125"/>
    </location>
</feature>
<keyword evidence="5 11" id="KW-0375">Hydrogen ion transport</keyword>
<dbReference type="PANTHER" id="PTHR34264">
    <property type="entry name" value="ATP SYNTHASE SUBUNIT B, CHLOROPLASTIC"/>
    <property type="match status" value="1"/>
</dbReference>
<evidence type="ECO:0000256" key="6">
    <source>
        <dbReference type="ARBA" id="ARBA00022989"/>
    </source>
</evidence>
<proteinExistence type="inferred from homology"/>
<comment type="similarity">
    <text evidence="11 12">Belongs to the ATPase B chain family.</text>
</comment>
<comment type="subcellular location">
    <subcellularLocation>
        <location evidence="1">Membrane</location>
        <topology evidence="1">Single-pass membrane protein</topology>
    </subcellularLocation>
    <subcellularLocation>
        <location evidence="11">Plastid</location>
        <location evidence="11">Chloroplast thylakoid membrane</location>
        <topology evidence="11">Single-pass membrane protein</topology>
    </subcellularLocation>
</comment>
<dbReference type="RefSeq" id="YP_009491879.1">
    <property type="nucleotide sequence ID" value="NC_037918.1"/>
</dbReference>
<dbReference type="Pfam" id="PF00430">
    <property type="entry name" value="ATP-synt_B"/>
    <property type="match status" value="1"/>
</dbReference>
<keyword evidence="8 11" id="KW-0472">Membrane</keyword>
<evidence type="ECO:0000313" key="14">
    <source>
        <dbReference type="EMBL" id="AWI68043.1"/>
    </source>
</evidence>
<dbReference type="AlphaFoldDB" id="A0A2U8GH70"/>
<keyword evidence="2 11" id="KW-0813">Transport</keyword>
<dbReference type="PANTHER" id="PTHR34264:SF3">
    <property type="entry name" value="ATP SYNTHASE SUBUNIT B, CHLOROPLASTIC"/>
    <property type="match status" value="1"/>
</dbReference>
<dbReference type="GO" id="GO:0045259">
    <property type="term" value="C:proton-transporting ATP synthase complex"/>
    <property type="evidence" value="ECO:0007669"/>
    <property type="project" value="UniProtKB-KW"/>
</dbReference>
<protein>
    <recommendedName>
        <fullName evidence="11">ATP synthase subunit b, chloroplastic</fullName>
    </recommendedName>
    <alternativeName>
        <fullName evidence="11">ATP synthase F(0) sector subunit b</fullName>
    </alternativeName>
    <alternativeName>
        <fullName evidence="11">ATPase subunit I</fullName>
    </alternativeName>
</protein>
<comment type="function">
    <text evidence="11">Component of the F(0) channel, it forms part of the peripheral stalk, linking F(1) to F(0).</text>
</comment>
<evidence type="ECO:0000256" key="2">
    <source>
        <dbReference type="ARBA" id="ARBA00022448"/>
    </source>
</evidence>
<keyword evidence="9 11" id="KW-0066">ATP synthesis</keyword>
<keyword evidence="7 11" id="KW-0406">Ion transport</keyword>
<comment type="function">
    <text evidence="10 11">F(1)F(0) ATP synthase produces ATP from ADP in the presence of a proton or sodium gradient. F-type ATPases consist of two structural domains, F(1) containing the extramembraneous catalytic core and F(0) containing the membrane proton channel, linked together by a central stalk and a peripheral stalk. During catalysis, ATP synthesis in the catalytic domain of F(1) is coupled via a rotary mechanism of the central stalk subunits to proton translocation.</text>
</comment>
<evidence type="ECO:0000256" key="3">
    <source>
        <dbReference type="ARBA" id="ARBA00022547"/>
    </source>
</evidence>
<keyword evidence="6 11" id="KW-1133">Transmembrane helix</keyword>
<dbReference type="GO" id="GO:0046933">
    <property type="term" value="F:proton-transporting ATP synthase activity, rotational mechanism"/>
    <property type="evidence" value="ECO:0007669"/>
    <property type="project" value="UniProtKB-UniRule"/>
</dbReference>
<evidence type="ECO:0000256" key="7">
    <source>
        <dbReference type="ARBA" id="ARBA00023065"/>
    </source>
</evidence>
<gene>
    <name evidence="11 14" type="primary">atpF</name>
</gene>
<evidence type="ECO:0000256" key="9">
    <source>
        <dbReference type="ARBA" id="ARBA00023310"/>
    </source>
</evidence>
<comment type="subunit">
    <text evidence="11">F-type ATPases have 2 components, F(1) - the catalytic core - and F(0) - the membrane proton channel. F(1) has five subunits: alpha(3), beta(3), gamma(1), delta(1), epsilon(1). F(0) has four main subunits: a(1), b(1), b'(1) and c(10-14). The alpha and beta chains form an alternating ring which encloses part of the gamma chain. F(1) is attached to F(0) by a central stalk formed by the gamma and epsilon chains, while a peripheral stalk is formed by the delta, b and b' chains.</text>
</comment>
<comment type="miscellaneous">
    <text evidence="11">In plastids the F-type ATPase is also known as CF(1)CF(0).</text>
</comment>
<keyword evidence="3 11" id="KW-0138">CF(0)</keyword>
<evidence type="ECO:0000256" key="12">
    <source>
        <dbReference type="RuleBase" id="RU003848"/>
    </source>
</evidence>
<keyword evidence="14" id="KW-0150">Chloroplast</keyword>
<keyword evidence="13" id="KW-0175">Coiled coil</keyword>
<keyword evidence="11" id="KW-0793">Thylakoid</keyword>
<keyword evidence="14" id="KW-0934">Plastid</keyword>
<accession>A0A2U8GH70</accession>
<geneLocation type="chloroplast" evidence="14"/>
<dbReference type="EMBL" id="MF276976">
    <property type="protein sequence ID" value="AWI68043.1"/>
    <property type="molecule type" value="Genomic_DNA"/>
</dbReference>
<evidence type="ECO:0000256" key="5">
    <source>
        <dbReference type="ARBA" id="ARBA00022781"/>
    </source>
</evidence>
<evidence type="ECO:0000256" key="13">
    <source>
        <dbReference type="SAM" id="Coils"/>
    </source>
</evidence>